<protein>
    <recommendedName>
        <fullName evidence="4">Secreted protein</fullName>
    </recommendedName>
</protein>
<gene>
    <name evidence="2" type="ORF">SEVIR_4G243400v2</name>
</gene>
<organism evidence="2 3">
    <name type="scientific">Setaria viridis</name>
    <name type="common">Green bristlegrass</name>
    <name type="synonym">Setaria italica subsp. viridis</name>
    <dbReference type="NCBI Taxonomy" id="4556"/>
    <lineage>
        <taxon>Eukaryota</taxon>
        <taxon>Viridiplantae</taxon>
        <taxon>Streptophyta</taxon>
        <taxon>Embryophyta</taxon>
        <taxon>Tracheophyta</taxon>
        <taxon>Spermatophyta</taxon>
        <taxon>Magnoliopsida</taxon>
        <taxon>Liliopsida</taxon>
        <taxon>Poales</taxon>
        <taxon>Poaceae</taxon>
        <taxon>PACMAD clade</taxon>
        <taxon>Panicoideae</taxon>
        <taxon>Panicodae</taxon>
        <taxon>Paniceae</taxon>
        <taxon>Cenchrinae</taxon>
        <taxon>Setaria</taxon>
    </lineage>
</organism>
<evidence type="ECO:0000313" key="3">
    <source>
        <dbReference type="Proteomes" id="UP000298652"/>
    </source>
</evidence>
<evidence type="ECO:0000313" key="2">
    <source>
        <dbReference type="EMBL" id="TKW22666.1"/>
    </source>
</evidence>
<sequence length="92" mass="10306">MPTAAFIWLLTFALFNSPSTLLNSKNAVKHLPLPDSSPHFCNQFIGPCRSWLPPTLPSWRRMSTILQSAVTILPLARECTSLQRTNGEAKRL</sequence>
<feature type="chain" id="PRO_5020519085" description="Secreted protein" evidence="1">
    <location>
        <begin position="25"/>
        <end position="92"/>
    </location>
</feature>
<reference evidence="2" key="1">
    <citation type="submission" date="2019-03" db="EMBL/GenBank/DDBJ databases">
        <title>WGS assembly of Setaria viridis.</title>
        <authorList>
            <person name="Huang P."/>
            <person name="Jenkins J."/>
            <person name="Grimwood J."/>
            <person name="Barry K."/>
            <person name="Healey A."/>
            <person name="Mamidi S."/>
            <person name="Sreedasyam A."/>
            <person name="Shu S."/>
            <person name="Feldman M."/>
            <person name="Wu J."/>
            <person name="Yu Y."/>
            <person name="Chen C."/>
            <person name="Johnson J."/>
            <person name="Rokhsar D."/>
            <person name="Baxter I."/>
            <person name="Schmutz J."/>
            <person name="Brutnell T."/>
            <person name="Kellogg E."/>
        </authorList>
    </citation>
    <scope>NUCLEOTIDE SEQUENCE [LARGE SCALE GENOMIC DNA]</scope>
</reference>
<dbReference type="AlphaFoldDB" id="A0A4V6D8S3"/>
<name>A0A4V6D8S3_SETVI</name>
<dbReference type="EMBL" id="CM016555">
    <property type="protein sequence ID" value="TKW22666.1"/>
    <property type="molecule type" value="Genomic_DNA"/>
</dbReference>
<evidence type="ECO:0000256" key="1">
    <source>
        <dbReference type="SAM" id="SignalP"/>
    </source>
</evidence>
<dbReference type="Gramene" id="TKW22666">
    <property type="protein sequence ID" value="TKW22666"/>
    <property type="gene ID" value="SEVIR_4G243400v2"/>
</dbReference>
<evidence type="ECO:0008006" key="4">
    <source>
        <dbReference type="Google" id="ProtNLM"/>
    </source>
</evidence>
<keyword evidence="3" id="KW-1185">Reference proteome</keyword>
<keyword evidence="1" id="KW-0732">Signal</keyword>
<accession>A0A4V6D8S3</accession>
<feature type="signal peptide" evidence="1">
    <location>
        <begin position="1"/>
        <end position="24"/>
    </location>
</feature>
<dbReference type="Proteomes" id="UP000298652">
    <property type="component" value="Chromosome 4"/>
</dbReference>
<proteinExistence type="predicted"/>